<dbReference type="Proteomes" id="UP001595748">
    <property type="component" value="Unassembled WGS sequence"/>
</dbReference>
<reference evidence="3" key="1">
    <citation type="journal article" date="2019" name="Int. J. Syst. Evol. Microbiol.">
        <title>The Global Catalogue of Microorganisms (GCM) 10K type strain sequencing project: providing services to taxonomists for standard genome sequencing and annotation.</title>
        <authorList>
            <consortium name="The Broad Institute Genomics Platform"/>
            <consortium name="The Broad Institute Genome Sequencing Center for Infectious Disease"/>
            <person name="Wu L."/>
            <person name="Ma J."/>
        </authorList>
    </citation>
    <scope>NUCLEOTIDE SEQUENCE [LARGE SCALE GENOMIC DNA]</scope>
    <source>
        <strain evidence="3">CCTCC AB 2013263</strain>
    </source>
</reference>
<protein>
    <submittedName>
        <fullName evidence="2">Transposase</fullName>
    </submittedName>
</protein>
<sequence length="83" mass="9548">RLRAGLWKQHQRGRLLLFLEKPSLPPTNNAAERQLRSVVLARKVSQCSKNERGATTYMRIKSVTETARLRGHDPVDVLMALRR</sequence>
<feature type="domain" description="Transposase IS66 central" evidence="1">
    <location>
        <begin position="10"/>
        <end position="55"/>
    </location>
</feature>
<accession>A0ABV8A3B4</accession>
<name>A0ABV8A3B4_9DEIO</name>
<gene>
    <name evidence="2" type="ORF">ACFOPQ_03275</name>
</gene>
<dbReference type="PANTHER" id="PTHR33678">
    <property type="entry name" value="BLL1576 PROTEIN"/>
    <property type="match status" value="1"/>
</dbReference>
<evidence type="ECO:0000259" key="1">
    <source>
        <dbReference type="Pfam" id="PF03050"/>
    </source>
</evidence>
<dbReference type="EMBL" id="JBHRZF010000028">
    <property type="protein sequence ID" value="MFC3859784.1"/>
    <property type="molecule type" value="Genomic_DNA"/>
</dbReference>
<evidence type="ECO:0000313" key="2">
    <source>
        <dbReference type="EMBL" id="MFC3859784.1"/>
    </source>
</evidence>
<comment type="caution">
    <text evidence="2">The sequence shown here is derived from an EMBL/GenBank/DDBJ whole genome shotgun (WGS) entry which is preliminary data.</text>
</comment>
<proteinExistence type="predicted"/>
<dbReference type="InterPro" id="IPR052344">
    <property type="entry name" value="Transposase-related"/>
</dbReference>
<dbReference type="InterPro" id="IPR004291">
    <property type="entry name" value="Transposase_IS66_central"/>
</dbReference>
<dbReference type="Pfam" id="PF03050">
    <property type="entry name" value="DDE_Tnp_IS66"/>
    <property type="match status" value="1"/>
</dbReference>
<feature type="non-terminal residue" evidence="2">
    <location>
        <position position="1"/>
    </location>
</feature>
<organism evidence="2 3">
    <name type="scientific">Deinococcus antarcticus</name>
    <dbReference type="NCBI Taxonomy" id="1298767"/>
    <lineage>
        <taxon>Bacteria</taxon>
        <taxon>Thermotogati</taxon>
        <taxon>Deinococcota</taxon>
        <taxon>Deinococci</taxon>
        <taxon>Deinococcales</taxon>
        <taxon>Deinococcaceae</taxon>
        <taxon>Deinococcus</taxon>
    </lineage>
</organism>
<evidence type="ECO:0000313" key="3">
    <source>
        <dbReference type="Proteomes" id="UP001595748"/>
    </source>
</evidence>
<keyword evidence="3" id="KW-1185">Reference proteome</keyword>
<dbReference type="RefSeq" id="WP_380075945.1">
    <property type="nucleotide sequence ID" value="NZ_JBHRZF010000028.1"/>
</dbReference>